<keyword evidence="1" id="KW-0229">DNA integration</keyword>
<dbReference type="InterPro" id="IPR044068">
    <property type="entry name" value="CB"/>
</dbReference>
<dbReference type="PROSITE" id="PS51900">
    <property type="entry name" value="CB"/>
    <property type="match status" value="1"/>
</dbReference>
<reference evidence="8" key="1">
    <citation type="journal article" date="2019" name="Int. J. Syst. Evol. Microbiol.">
        <title>The Global Catalogue of Microorganisms (GCM) 10K type strain sequencing project: providing services to taxonomists for standard genome sequencing and annotation.</title>
        <authorList>
            <consortium name="The Broad Institute Genomics Platform"/>
            <consortium name="The Broad Institute Genome Sequencing Center for Infectious Disease"/>
            <person name="Wu L."/>
            <person name="Ma J."/>
        </authorList>
    </citation>
    <scope>NUCLEOTIDE SEQUENCE [LARGE SCALE GENOMIC DNA]</scope>
    <source>
        <strain evidence="8">KCTC 32465</strain>
    </source>
</reference>
<keyword evidence="8" id="KW-1185">Reference proteome</keyword>
<comment type="caution">
    <text evidence="7">The sequence shown here is derived from an EMBL/GenBank/DDBJ whole genome shotgun (WGS) entry which is preliminary data.</text>
</comment>
<keyword evidence="2 4" id="KW-0238">DNA-binding</keyword>
<dbReference type="InterPro" id="IPR013762">
    <property type="entry name" value="Integrase-like_cat_sf"/>
</dbReference>
<gene>
    <name evidence="7" type="ORF">GCM10008927_21670</name>
</gene>
<evidence type="ECO:0000259" key="6">
    <source>
        <dbReference type="PROSITE" id="PS51900"/>
    </source>
</evidence>
<sequence>MPANDVAQLPLQQIIKRVEASHDNGDRIERNGRAILGLAKPPQINISAALDEYWELAKDKEVGKSPDQVRRMKNPRIKAINNFISVIGDKPIAEITRDDMLDFRDWWMNKIAKRNMSANSANKDFTYLASTLQTINKMKRLNLDLQTSDMRLSEGKKKQRPAFDNDWIKRVLVAPDTMENLNSQARDITLTLVNTGARPSEIVGLLPEHIHLNAPVPYIEILPEGKTLKSDASERELPLVGVSLEAMKRNPAGFPRYRGKRTYSATINKYLRDNGHMPSAAHTIYGLRHTFQDNIQALGISDRFDRDLMGHSLRRERYGKGATLEMKQEILHQIAF</sequence>
<organism evidence="7 8">
    <name type="scientific">Paramylibacter ulvae</name>
    <dbReference type="NCBI Taxonomy" id="1651968"/>
    <lineage>
        <taxon>Bacteria</taxon>
        <taxon>Pseudomonadati</taxon>
        <taxon>Pseudomonadota</taxon>
        <taxon>Alphaproteobacteria</taxon>
        <taxon>Rhodobacterales</taxon>
        <taxon>Paracoccaceae</taxon>
        <taxon>Paramylibacter</taxon>
    </lineage>
</organism>
<evidence type="ECO:0000256" key="1">
    <source>
        <dbReference type="ARBA" id="ARBA00022908"/>
    </source>
</evidence>
<accession>A0ABQ3D828</accession>
<dbReference type="Gene3D" id="1.10.150.130">
    <property type="match status" value="1"/>
</dbReference>
<keyword evidence="3" id="KW-0233">DNA recombination</keyword>
<dbReference type="EMBL" id="BMZF01000005">
    <property type="protein sequence ID" value="GHA55401.1"/>
    <property type="molecule type" value="Genomic_DNA"/>
</dbReference>
<evidence type="ECO:0000256" key="4">
    <source>
        <dbReference type="PROSITE-ProRule" id="PRU01248"/>
    </source>
</evidence>
<dbReference type="Pfam" id="PF00589">
    <property type="entry name" value="Phage_integrase"/>
    <property type="match status" value="1"/>
</dbReference>
<dbReference type="InterPro" id="IPR011010">
    <property type="entry name" value="DNA_brk_join_enz"/>
</dbReference>
<dbReference type="PROSITE" id="PS51898">
    <property type="entry name" value="TYR_RECOMBINASE"/>
    <property type="match status" value="1"/>
</dbReference>
<dbReference type="Proteomes" id="UP000634455">
    <property type="component" value="Unassembled WGS sequence"/>
</dbReference>
<proteinExistence type="predicted"/>
<dbReference type="InterPro" id="IPR010998">
    <property type="entry name" value="Integrase_recombinase_N"/>
</dbReference>
<evidence type="ECO:0000259" key="5">
    <source>
        <dbReference type="PROSITE" id="PS51898"/>
    </source>
</evidence>
<evidence type="ECO:0000256" key="2">
    <source>
        <dbReference type="ARBA" id="ARBA00023125"/>
    </source>
</evidence>
<evidence type="ECO:0000313" key="8">
    <source>
        <dbReference type="Proteomes" id="UP000634455"/>
    </source>
</evidence>
<dbReference type="Gene3D" id="1.10.443.10">
    <property type="entry name" value="Intergrase catalytic core"/>
    <property type="match status" value="1"/>
</dbReference>
<feature type="domain" description="Core-binding (CB)" evidence="6">
    <location>
        <begin position="44"/>
        <end position="136"/>
    </location>
</feature>
<dbReference type="InterPro" id="IPR002104">
    <property type="entry name" value="Integrase_catalytic"/>
</dbReference>
<evidence type="ECO:0000256" key="3">
    <source>
        <dbReference type="ARBA" id="ARBA00023172"/>
    </source>
</evidence>
<evidence type="ECO:0000313" key="7">
    <source>
        <dbReference type="EMBL" id="GHA55401.1"/>
    </source>
</evidence>
<name>A0ABQ3D828_9RHOB</name>
<feature type="domain" description="Tyr recombinase" evidence="5">
    <location>
        <begin position="158"/>
        <end position="332"/>
    </location>
</feature>
<protein>
    <submittedName>
        <fullName evidence="7">Integrase</fullName>
    </submittedName>
</protein>
<dbReference type="SUPFAM" id="SSF56349">
    <property type="entry name" value="DNA breaking-rejoining enzymes"/>
    <property type="match status" value="1"/>
</dbReference>